<reference evidence="1" key="2">
    <citation type="submission" date="2025-08" db="UniProtKB">
        <authorList>
            <consortium name="Ensembl"/>
        </authorList>
    </citation>
    <scope>IDENTIFICATION</scope>
</reference>
<reference evidence="1" key="1">
    <citation type="submission" date="2019-03" db="EMBL/GenBank/DDBJ databases">
        <title>Genome sequencing and reference-guided assembly of Black Bengal Goat (Capra hircus).</title>
        <authorList>
            <person name="Siddiki A.Z."/>
            <person name="Baten A."/>
            <person name="Billah M."/>
            <person name="Alam M.A.U."/>
            <person name="Shawrob K.S.M."/>
            <person name="Saha S."/>
            <person name="Chowdhury M."/>
            <person name="Rahman A.H."/>
            <person name="Stear M."/>
            <person name="Miah G."/>
            <person name="Das G.B."/>
            <person name="Hossain M.M."/>
            <person name="Kumkum M."/>
            <person name="Islam M.S."/>
            <person name="Mollah A.M."/>
            <person name="Ahsan A."/>
            <person name="Tusar F."/>
            <person name="Khan M.K.I."/>
        </authorList>
    </citation>
    <scope>NUCLEOTIDE SEQUENCE [LARGE SCALE GENOMIC DNA]</scope>
</reference>
<dbReference type="AlphaFoldDB" id="A0A8C2NQ20"/>
<proteinExistence type="predicted"/>
<accession>A0A8C2NQ20</accession>
<organism evidence="1">
    <name type="scientific">Capra hircus</name>
    <name type="common">Goat</name>
    <dbReference type="NCBI Taxonomy" id="9925"/>
    <lineage>
        <taxon>Eukaryota</taxon>
        <taxon>Metazoa</taxon>
        <taxon>Chordata</taxon>
        <taxon>Craniata</taxon>
        <taxon>Vertebrata</taxon>
        <taxon>Euteleostomi</taxon>
        <taxon>Mammalia</taxon>
        <taxon>Eutheria</taxon>
        <taxon>Laurasiatheria</taxon>
        <taxon>Artiodactyla</taxon>
        <taxon>Ruminantia</taxon>
        <taxon>Pecora</taxon>
        <taxon>Bovidae</taxon>
        <taxon>Caprinae</taxon>
        <taxon>Capra</taxon>
    </lineage>
</organism>
<protein>
    <submittedName>
        <fullName evidence="1">Uncharacterized protein</fullName>
    </submittedName>
</protein>
<name>A0A8C2NQ20_CAPHI</name>
<sequence length="108" mass="12492">MPTMHPQSVLHSGYFHPLLRNWQTAATSLIASCHCYSCCSYYYFRPWAWPGRGTRHWIPSSSHHLRLHIPSQVPNHPSHSPPHRWPFPQLPIHTLPHGTSVCPFRPSV</sequence>
<evidence type="ECO:0000313" key="1">
    <source>
        <dbReference type="Ensembl" id="ENSCHIP00010008474.1"/>
    </source>
</evidence>
<dbReference type="Ensembl" id="ENSCHIT00010011944.1">
    <property type="protein sequence ID" value="ENSCHIP00010008474.1"/>
    <property type="gene ID" value="ENSCHIG00010006270.1"/>
</dbReference>